<name>A0A0E9VR96_ANGAN</name>
<sequence>MPEWLLVAEHCTDLSASKGRRSRKRSQLRRR</sequence>
<dbReference type="EMBL" id="GBXM01028045">
    <property type="protein sequence ID" value="JAH80532.1"/>
    <property type="molecule type" value="Transcribed_RNA"/>
</dbReference>
<organism evidence="1">
    <name type="scientific">Anguilla anguilla</name>
    <name type="common">European freshwater eel</name>
    <name type="synonym">Muraena anguilla</name>
    <dbReference type="NCBI Taxonomy" id="7936"/>
    <lineage>
        <taxon>Eukaryota</taxon>
        <taxon>Metazoa</taxon>
        <taxon>Chordata</taxon>
        <taxon>Craniata</taxon>
        <taxon>Vertebrata</taxon>
        <taxon>Euteleostomi</taxon>
        <taxon>Actinopterygii</taxon>
        <taxon>Neopterygii</taxon>
        <taxon>Teleostei</taxon>
        <taxon>Anguilliformes</taxon>
        <taxon>Anguillidae</taxon>
        <taxon>Anguilla</taxon>
    </lineage>
</organism>
<accession>A0A0E9VR96</accession>
<evidence type="ECO:0000313" key="1">
    <source>
        <dbReference type="EMBL" id="JAH80532.1"/>
    </source>
</evidence>
<proteinExistence type="predicted"/>
<protein>
    <submittedName>
        <fullName evidence="1">Uncharacterized protein</fullName>
    </submittedName>
</protein>
<reference evidence="1" key="1">
    <citation type="submission" date="2014-11" db="EMBL/GenBank/DDBJ databases">
        <authorList>
            <person name="Amaro Gonzalez C."/>
        </authorList>
    </citation>
    <scope>NUCLEOTIDE SEQUENCE</scope>
</reference>
<dbReference type="AlphaFoldDB" id="A0A0E9VR96"/>
<reference evidence="1" key="2">
    <citation type="journal article" date="2015" name="Fish Shellfish Immunol.">
        <title>Early steps in the European eel (Anguilla anguilla)-Vibrio vulnificus interaction in the gills: Role of the RtxA13 toxin.</title>
        <authorList>
            <person name="Callol A."/>
            <person name="Pajuelo D."/>
            <person name="Ebbesson L."/>
            <person name="Teles M."/>
            <person name="MacKenzie S."/>
            <person name="Amaro C."/>
        </authorList>
    </citation>
    <scope>NUCLEOTIDE SEQUENCE</scope>
</reference>